<keyword evidence="3" id="KW-1185">Reference proteome</keyword>
<evidence type="ECO:0000256" key="1">
    <source>
        <dbReference type="SAM" id="MobiDB-lite"/>
    </source>
</evidence>
<dbReference type="AlphaFoldDB" id="K0T125"/>
<dbReference type="EMBL" id="AGNL01017605">
    <property type="protein sequence ID" value="EJK64132.1"/>
    <property type="molecule type" value="Genomic_DNA"/>
</dbReference>
<sequence length="108" mass="11292">MLYRDSCGRVASASPQRDLNDRVEHDDRSVEPPLGCCGWAARRVPSSGVYVAVPAFSTKSLATSCAETVALARDALSERRDSGLGAAEGCGAALTKGHIGSCVPTLRK</sequence>
<organism evidence="2 3">
    <name type="scientific">Thalassiosira oceanica</name>
    <name type="common">Marine diatom</name>
    <dbReference type="NCBI Taxonomy" id="159749"/>
    <lineage>
        <taxon>Eukaryota</taxon>
        <taxon>Sar</taxon>
        <taxon>Stramenopiles</taxon>
        <taxon>Ochrophyta</taxon>
        <taxon>Bacillariophyta</taxon>
        <taxon>Coscinodiscophyceae</taxon>
        <taxon>Thalassiosirophycidae</taxon>
        <taxon>Thalassiosirales</taxon>
        <taxon>Thalassiosiraceae</taxon>
        <taxon>Thalassiosira</taxon>
    </lineage>
</organism>
<dbReference type="Proteomes" id="UP000266841">
    <property type="component" value="Unassembled WGS sequence"/>
</dbReference>
<accession>K0T125</accession>
<evidence type="ECO:0000313" key="2">
    <source>
        <dbReference type="EMBL" id="EJK64132.1"/>
    </source>
</evidence>
<protein>
    <submittedName>
        <fullName evidence="2">Uncharacterized protein</fullName>
    </submittedName>
</protein>
<proteinExistence type="predicted"/>
<reference evidence="2 3" key="1">
    <citation type="journal article" date="2012" name="Genome Biol.">
        <title>Genome and low-iron response of an oceanic diatom adapted to chronic iron limitation.</title>
        <authorList>
            <person name="Lommer M."/>
            <person name="Specht M."/>
            <person name="Roy A.S."/>
            <person name="Kraemer L."/>
            <person name="Andreson R."/>
            <person name="Gutowska M.A."/>
            <person name="Wolf J."/>
            <person name="Bergner S.V."/>
            <person name="Schilhabel M.B."/>
            <person name="Klostermeier U.C."/>
            <person name="Beiko R.G."/>
            <person name="Rosenstiel P."/>
            <person name="Hippler M."/>
            <person name="Laroche J."/>
        </authorList>
    </citation>
    <scope>NUCLEOTIDE SEQUENCE [LARGE SCALE GENOMIC DNA]</scope>
    <source>
        <strain evidence="2 3">CCMP1005</strain>
    </source>
</reference>
<gene>
    <name evidence="2" type="ORF">THAOC_15164</name>
</gene>
<feature type="region of interest" description="Disordered" evidence="1">
    <location>
        <begin position="1"/>
        <end position="28"/>
    </location>
</feature>
<feature type="compositionally biased region" description="Basic and acidic residues" evidence="1">
    <location>
        <begin position="18"/>
        <end position="28"/>
    </location>
</feature>
<name>K0T125_THAOC</name>
<comment type="caution">
    <text evidence="2">The sequence shown here is derived from an EMBL/GenBank/DDBJ whole genome shotgun (WGS) entry which is preliminary data.</text>
</comment>
<evidence type="ECO:0000313" key="3">
    <source>
        <dbReference type="Proteomes" id="UP000266841"/>
    </source>
</evidence>